<protein>
    <submittedName>
        <fullName evidence="2">Uncharacterized protein</fullName>
    </submittedName>
</protein>
<gene>
    <name evidence="2" type="ORF">C1752_05066</name>
</gene>
<dbReference type="AlphaFoldDB" id="A0A2W1JN81"/>
<evidence type="ECO:0000313" key="2">
    <source>
        <dbReference type="EMBL" id="PZD71604.1"/>
    </source>
</evidence>
<proteinExistence type="predicted"/>
<feature type="transmembrane region" description="Helical" evidence="1">
    <location>
        <begin position="137"/>
        <end position="163"/>
    </location>
</feature>
<feature type="transmembrane region" description="Helical" evidence="1">
    <location>
        <begin position="183"/>
        <end position="204"/>
    </location>
</feature>
<dbReference type="RefSeq" id="WP_110987873.1">
    <property type="nucleotide sequence ID" value="NZ_CAWNWM010000015.1"/>
</dbReference>
<keyword evidence="1" id="KW-1133">Transmembrane helix</keyword>
<keyword evidence="3" id="KW-1185">Reference proteome</keyword>
<keyword evidence="1" id="KW-0472">Membrane</keyword>
<feature type="transmembrane region" description="Helical" evidence="1">
    <location>
        <begin position="402"/>
        <end position="423"/>
    </location>
</feature>
<feature type="transmembrane region" description="Helical" evidence="1">
    <location>
        <begin position="345"/>
        <end position="366"/>
    </location>
</feature>
<accession>A0A2W1JN81</accession>
<comment type="caution">
    <text evidence="2">The sequence shown here is derived from an EMBL/GenBank/DDBJ whole genome shotgun (WGS) entry which is preliminary data.</text>
</comment>
<feature type="transmembrane region" description="Helical" evidence="1">
    <location>
        <begin position="429"/>
        <end position="450"/>
    </location>
</feature>
<dbReference type="EMBL" id="PQWO01000015">
    <property type="protein sequence ID" value="PZD71604.1"/>
    <property type="molecule type" value="Genomic_DNA"/>
</dbReference>
<keyword evidence="1" id="KW-0812">Transmembrane</keyword>
<feature type="transmembrane region" description="Helical" evidence="1">
    <location>
        <begin position="282"/>
        <end position="300"/>
    </location>
</feature>
<reference evidence="2 3" key="1">
    <citation type="journal article" date="2018" name="Sci. Rep.">
        <title>A novel species of the marine cyanobacterium Acaryochloris with a unique pigment content and lifestyle.</title>
        <authorList>
            <person name="Partensky F."/>
            <person name="Six C."/>
            <person name="Ratin M."/>
            <person name="Garczarek L."/>
            <person name="Vaulot D."/>
            <person name="Probert I."/>
            <person name="Calteau A."/>
            <person name="Gourvil P."/>
            <person name="Marie D."/>
            <person name="Grebert T."/>
            <person name="Bouchier C."/>
            <person name="Le Panse S."/>
            <person name="Gachenot M."/>
            <person name="Rodriguez F."/>
            <person name="Garrido J.L."/>
        </authorList>
    </citation>
    <scope>NUCLEOTIDE SEQUENCE [LARGE SCALE GENOMIC DNA]</scope>
    <source>
        <strain evidence="2 3">RCC1774</strain>
    </source>
</reference>
<evidence type="ECO:0000256" key="1">
    <source>
        <dbReference type="SAM" id="Phobius"/>
    </source>
</evidence>
<dbReference type="Proteomes" id="UP000248857">
    <property type="component" value="Unassembled WGS sequence"/>
</dbReference>
<dbReference type="OrthoDB" id="458286at2"/>
<feature type="transmembrane region" description="Helical" evidence="1">
    <location>
        <begin position="211"/>
        <end position="230"/>
    </location>
</feature>
<evidence type="ECO:0000313" key="3">
    <source>
        <dbReference type="Proteomes" id="UP000248857"/>
    </source>
</evidence>
<feature type="transmembrane region" description="Helical" evidence="1">
    <location>
        <begin position="462"/>
        <end position="482"/>
    </location>
</feature>
<feature type="transmembrane region" description="Helical" evidence="1">
    <location>
        <begin position="35"/>
        <end position="53"/>
    </location>
</feature>
<name>A0A2W1JN81_9CYAN</name>
<sequence length="557" mass="62279">MGKLRFPLFIAGTEVLGDLNPQLLRELQGRLKLRNVLLAVCCSLLGQGFFLFWQYQQLDLIRGLCENAADPKGRNCVQLGTHYLLVNWQQWWLAVFAWGSFLLLLVLVVGGSFLLISDLSKEERRGTLTFVSLSPQSAWTILVGKLLGVPILIFLSVMVALPLRYISGLSAQIPFLKILSFDVLVLGCGLFFYSVALLIGLVGYWLNGFQAWLGSAIICALLFLFNNLYISHSSVDWIYGFSPVTLLPYLAQTSDPALPYRGSLPSLLNWQFFGLPLGSNGLFVLMFVLANYGLWTGWLWQPLQRRFRNPQIPLLSKKQSYWATACVVTCWLGFSLGPKGSTEELISFLLILHMLWFVLLMVLLLPHHQALQDWARFRGTYRSARGRVQRTKDLIWADDSPAWVAIALNLGIANFPIVAWAFWHLKEEQMLLLMGLLFNSTLILVLALFNQVVLLRPISNRNLWATATLTVPVVLPLVLMTLLGADTTNTGAIWFLLTPFAFMAVEAIPLAQILTALGLQLVAIAGLTMQLNRQLRQSGESTTERLLGGEIPVALGE</sequence>
<feature type="transmembrane region" description="Helical" evidence="1">
    <location>
        <begin position="91"/>
        <end position="116"/>
    </location>
</feature>
<feature type="transmembrane region" description="Helical" evidence="1">
    <location>
        <begin position="494"/>
        <end position="527"/>
    </location>
</feature>
<organism evidence="2 3">
    <name type="scientific">Acaryochloris thomasi RCC1774</name>
    <dbReference type="NCBI Taxonomy" id="1764569"/>
    <lineage>
        <taxon>Bacteria</taxon>
        <taxon>Bacillati</taxon>
        <taxon>Cyanobacteriota</taxon>
        <taxon>Cyanophyceae</taxon>
        <taxon>Acaryochloridales</taxon>
        <taxon>Acaryochloridaceae</taxon>
        <taxon>Acaryochloris</taxon>
        <taxon>Acaryochloris thomasi</taxon>
    </lineage>
</organism>